<feature type="compositionally biased region" description="Polar residues" evidence="1">
    <location>
        <begin position="835"/>
        <end position="844"/>
    </location>
</feature>
<evidence type="ECO:0000256" key="2">
    <source>
        <dbReference type="SAM" id="Phobius"/>
    </source>
</evidence>
<reference evidence="3" key="3">
    <citation type="submission" date="2023-05" db="EMBL/GenBank/DDBJ databases">
        <authorList>
            <person name="Smith C.H."/>
        </authorList>
    </citation>
    <scope>NUCLEOTIDE SEQUENCE</scope>
    <source>
        <strain evidence="3">CHS0354</strain>
        <tissue evidence="3">Mantle</tissue>
    </source>
</reference>
<dbReference type="AlphaFoldDB" id="A0AAE0RNU9"/>
<name>A0AAE0RNU9_9BIVA</name>
<reference evidence="3" key="2">
    <citation type="journal article" date="2021" name="Genome Biol. Evol.">
        <title>Developing a high-quality reference genome for a parasitic bivalve with doubly uniparental inheritance (Bivalvia: Unionida).</title>
        <authorList>
            <person name="Smith C.H."/>
        </authorList>
    </citation>
    <scope>NUCLEOTIDE SEQUENCE</scope>
    <source>
        <strain evidence="3">CHS0354</strain>
        <tissue evidence="3">Mantle</tissue>
    </source>
</reference>
<feature type="region of interest" description="Disordered" evidence="1">
    <location>
        <begin position="627"/>
        <end position="665"/>
    </location>
</feature>
<feature type="region of interest" description="Disordered" evidence="1">
    <location>
        <begin position="807"/>
        <end position="849"/>
    </location>
</feature>
<accession>A0AAE0RNU9</accession>
<feature type="compositionally biased region" description="Polar residues" evidence="1">
    <location>
        <begin position="778"/>
        <end position="789"/>
    </location>
</feature>
<feature type="region of interest" description="Disordered" evidence="1">
    <location>
        <begin position="769"/>
        <end position="789"/>
    </location>
</feature>
<dbReference type="Proteomes" id="UP001195483">
    <property type="component" value="Unassembled WGS sequence"/>
</dbReference>
<feature type="region of interest" description="Disordered" evidence="1">
    <location>
        <begin position="25"/>
        <end position="58"/>
    </location>
</feature>
<comment type="caution">
    <text evidence="3">The sequence shown here is derived from an EMBL/GenBank/DDBJ whole genome shotgun (WGS) entry which is preliminary data.</text>
</comment>
<feature type="transmembrane region" description="Helical" evidence="2">
    <location>
        <begin position="63"/>
        <end position="88"/>
    </location>
</feature>
<keyword evidence="4" id="KW-1185">Reference proteome</keyword>
<feature type="region of interest" description="Disordered" evidence="1">
    <location>
        <begin position="551"/>
        <end position="574"/>
    </location>
</feature>
<evidence type="ECO:0000313" key="3">
    <source>
        <dbReference type="EMBL" id="KAK3576983.1"/>
    </source>
</evidence>
<protein>
    <submittedName>
        <fullName evidence="3">Uncharacterized protein</fullName>
    </submittedName>
</protein>
<keyword evidence="2" id="KW-0472">Membrane</keyword>
<keyword evidence="2" id="KW-0812">Transmembrane</keyword>
<feature type="compositionally biased region" description="Basic and acidic residues" evidence="1">
    <location>
        <begin position="820"/>
        <end position="834"/>
    </location>
</feature>
<evidence type="ECO:0000256" key="1">
    <source>
        <dbReference type="SAM" id="MobiDB-lite"/>
    </source>
</evidence>
<feature type="region of interest" description="Disordered" evidence="1">
    <location>
        <begin position="196"/>
        <end position="222"/>
    </location>
</feature>
<sequence length="929" mass="103428">MYKYAVCKGAHIVLKEGSTILRSSEEDIKPGPLPTKAKGSEYISTSSLQTTTPNSPDDGGPNIGVIVAGVLVPLIVIGIGLLVLYIWYRKKYPVRMVFGKDFGKFTNPLYDKRPSTLSLVREDAYKFWEGNEAGLDGPEAGLDGPASETDDDKEAKIFMEASGQNRFKSQSGISLVVEDWRAVESDGSLGINTEEISQSNKQRKLSHDVNDETALDQSDTGNVKAKKRIHVDKSVLEGLRRQDSTETKEVKKVDIVTVESTENNIVFQQSGDIKQTFSEVVEKSTNPIHFDETVSLESTANIIGSQQSTDIMENDAEASEKNVISLKPFEEKSLGSEKDENDIIEEKETHDSDQYVEFGTYRNDDSVMVVNIQEITNEPTGSMKIPNHLKMHANELSGLMNTSTNMEVERQTDPSNNLLREHIDVDETMESTQTNKEHIFDKASHPVERQLDVSVTESSVHLSRRQRFQDKQTLLQIPESEQCSDHNEEQFHKQLYKKDLSWASAEDIHQLRTPKDELALTDLSIEIEEDIDVPTAEVREQNVRNLITADTDEEIDSDTAENKEALSTPSIQTEAYSENRVKDINIVHETQQCSYIYEQMNPNIQDFGEFSSGECTLENICSQKAEFSPQDANTDQEDKVRADTKAFSTSESGSSDSSIDDTSYEKKETPSLDVKFLINSSDVQKVESSATLSFEKIENVNINPNVSERKFAEEQFEKIDSVVLETDSLDKDVERISSNQSIDTGFNVECSIPATVGYDLDTIMSSNLNKNSAKSSKPVTNADPNSSEISLSNNLKKIKVSFKDFDFSSSDSDDESSDDSGDKPMDNTHNEHYLNDSTRTNSDSMLDKDDHFSDMDSAQCQTQGLDHISALGAEQYSKGLHIEAYCDVSGGSHLTTTMAPSMNAKFSGKSSEDDDSVITIDNDDTELEV</sequence>
<gene>
    <name evidence="3" type="ORF">CHS0354_005990</name>
</gene>
<feature type="compositionally biased region" description="Low complexity" evidence="1">
    <location>
        <begin position="648"/>
        <end position="661"/>
    </location>
</feature>
<feature type="region of interest" description="Disordered" evidence="1">
    <location>
        <begin position="905"/>
        <end position="929"/>
    </location>
</feature>
<feature type="compositionally biased region" description="Polar residues" evidence="1">
    <location>
        <begin position="42"/>
        <end position="55"/>
    </location>
</feature>
<dbReference type="EMBL" id="JAEAOA010000424">
    <property type="protein sequence ID" value="KAK3576983.1"/>
    <property type="molecule type" value="Genomic_DNA"/>
</dbReference>
<evidence type="ECO:0000313" key="4">
    <source>
        <dbReference type="Proteomes" id="UP001195483"/>
    </source>
</evidence>
<feature type="compositionally biased region" description="Polar residues" evidence="1">
    <location>
        <begin position="565"/>
        <end position="574"/>
    </location>
</feature>
<feature type="compositionally biased region" description="Acidic residues" evidence="1">
    <location>
        <begin position="912"/>
        <end position="929"/>
    </location>
</feature>
<reference evidence="3" key="1">
    <citation type="journal article" date="2021" name="Genome Biol. Evol.">
        <title>A High-Quality Reference Genome for a Parasitic Bivalve with Doubly Uniparental Inheritance (Bivalvia: Unionida).</title>
        <authorList>
            <person name="Smith C.H."/>
        </authorList>
    </citation>
    <scope>NUCLEOTIDE SEQUENCE</scope>
    <source>
        <strain evidence="3">CHS0354</strain>
    </source>
</reference>
<organism evidence="3 4">
    <name type="scientific">Potamilus streckersoni</name>
    <dbReference type="NCBI Taxonomy" id="2493646"/>
    <lineage>
        <taxon>Eukaryota</taxon>
        <taxon>Metazoa</taxon>
        <taxon>Spiralia</taxon>
        <taxon>Lophotrochozoa</taxon>
        <taxon>Mollusca</taxon>
        <taxon>Bivalvia</taxon>
        <taxon>Autobranchia</taxon>
        <taxon>Heteroconchia</taxon>
        <taxon>Palaeoheterodonta</taxon>
        <taxon>Unionida</taxon>
        <taxon>Unionoidea</taxon>
        <taxon>Unionidae</taxon>
        <taxon>Ambleminae</taxon>
        <taxon>Lampsilini</taxon>
        <taxon>Potamilus</taxon>
    </lineage>
</organism>
<proteinExistence type="predicted"/>
<keyword evidence="2" id="KW-1133">Transmembrane helix</keyword>